<evidence type="ECO:0000313" key="3">
    <source>
        <dbReference type="Proteomes" id="UP001519887"/>
    </source>
</evidence>
<feature type="coiled-coil region" evidence="1">
    <location>
        <begin position="3"/>
        <end position="44"/>
    </location>
</feature>
<dbReference type="EMBL" id="JAHZIK010000270">
    <property type="protein sequence ID" value="MBW7454903.1"/>
    <property type="molecule type" value="Genomic_DNA"/>
</dbReference>
<dbReference type="Proteomes" id="UP001519887">
    <property type="component" value="Unassembled WGS sequence"/>
</dbReference>
<gene>
    <name evidence="2" type="ORF">K0U00_12750</name>
</gene>
<name>A0ABS7C1W5_9BACL</name>
<keyword evidence="3" id="KW-1185">Reference proteome</keyword>
<proteinExistence type="predicted"/>
<comment type="caution">
    <text evidence="2">The sequence shown here is derived from an EMBL/GenBank/DDBJ whole genome shotgun (WGS) entry which is preliminary data.</text>
</comment>
<protein>
    <submittedName>
        <fullName evidence="2">Uncharacterized protein</fullName>
    </submittedName>
</protein>
<organism evidence="2 3">
    <name type="scientific">Paenibacillus sepulcri</name>
    <dbReference type="NCBI Taxonomy" id="359917"/>
    <lineage>
        <taxon>Bacteria</taxon>
        <taxon>Bacillati</taxon>
        <taxon>Bacillota</taxon>
        <taxon>Bacilli</taxon>
        <taxon>Bacillales</taxon>
        <taxon>Paenibacillaceae</taxon>
        <taxon>Paenibacillus</taxon>
    </lineage>
</organism>
<evidence type="ECO:0000256" key="1">
    <source>
        <dbReference type="SAM" id="Coils"/>
    </source>
</evidence>
<sequence length="56" mass="6595">MDETLLTERLEQAQREIAALTEDKQRLEREVAKLRGLLRLRQQDAMSSKLKDALRE</sequence>
<accession>A0ABS7C1W5</accession>
<dbReference type="RefSeq" id="WP_210045198.1">
    <property type="nucleotide sequence ID" value="NZ_JBHLVU010000013.1"/>
</dbReference>
<evidence type="ECO:0000313" key="2">
    <source>
        <dbReference type="EMBL" id="MBW7454903.1"/>
    </source>
</evidence>
<reference evidence="2 3" key="1">
    <citation type="submission" date="2021-07" db="EMBL/GenBank/DDBJ databases">
        <title>Paenibacillus radiodurans sp. nov., isolated from the southeastern edge of Tengger Desert.</title>
        <authorList>
            <person name="Zhang G."/>
        </authorList>
    </citation>
    <scope>NUCLEOTIDE SEQUENCE [LARGE SCALE GENOMIC DNA]</scope>
    <source>
        <strain evidence="2 3">CCM 7311</strain>
    </source>
</reference>
<keyword evidence="1" id="KW-0175">Coiled coil</keyword>